<dbReference type="EMBL" id="ML769570">
    <property type="protein sequence ID" value="KAE9393496.1"/>
    <property type="molecule type" value="Genomic_DNA"/>
</dbReference>
<dbReference type="InterPro" id="IPR046496">
    <property type="entry name" value="DUF6589"/>
</dbReference>
<feature type="non-terminal residue" evidence="3">
    <location>
        <position position="320"/>
    </location>
</feature>
<name>A0A6A4H6S1_9AGAR</name>
<evidence type="ECO:0000256" key="1">
    <source>
        <dbReference type="PROSITE-ProRule" id="PRU00657"/>
    </source>
</evidence>
<accession>A0A6A4H6S1</accession>
<evidence type="ECO:0000259" key="2">
    <source>
        <dbReference type="PROSITE" id="PS51327"/>
    </source>
</evidence>
<reference evidence="3" key="1">
    <citation type="journal article" date="2019" name="Environ. Microbiol.">
        <title>Fungal ecological strategies reflected in gene transcription - a case study of two litter decomposers.</title>
        <authorList>
            <person name="Barbi F."/>
            <person name="Kohler A."/>
            <person name="Barry K."/>
            <person name="Baskaran P."/>
            <person name="Daum C."/>
            <person name="Fauchery L."/>
            <person name="Ihrmark K."/>
            <person name="Kuo A."/>
            <person name="LaButti K."/>
            <person name="Lipzen A."/>
            <person name="Morin E."/>
            <person name="Grigoriev I.V."/>
            <person name="Henrissat B."/>
            <person name="Lindahl B."/>
            <person name="Martin F."/>
        </authorList>
    </citation>
    <scope>NUCLEOTIDE SEQUENCE</scope>
    <source>
        <strain evidence="3">JB14</strain>
    </source>
</reference>
<dbReference type="PROSITE" id="PS51327">
    <property type="entry name" value="DICER_DSRBF"/>
    <property type="match status" value="1"/>
</dbReference>
<feature type="domain" description="Dicer dsRNA-binding fold" evidence="2">
    <location>
        <begin position="307"/>
        <end position="320"/>
    </location>
</feature>
<organism evidence="3 4">
    <name type="scientific">Gymnopus androsaceus JB14</name>
    <dbReference type="NCBI Taxonomy" id="1447944"/>
    <lineage>
        <taxon>Eukaryota</taxon>
        <taxon>Fungi</taxon>
        <taxon>Dikarya</taxon>
        <taxon>Basidiomycota</taxon>
        <taxon>Agaricomycotina</taxon>
        <taxon>Agaricomycetes</taxon>
        <taxon>Agaricomycetidae</taxon>
        <taxon>Agaricales</taxon>
        <taxon>Marasmiineae</taxon>
        <taxon>Omphalotaceae</taxon>
        <taxon>Gymnopus</taxon>
    </lineage>
</organism>
<sequence length="320" mass="36531">LGMFAWSTGTSVRTIQVLDAASLSVSHPTIFKTIDFVAGQSVDYARSLSFDSHIFTYDNMDMSGSEHVEQTKDAVSKVRSGCFSLLYEANGVKEHQHMLLEPILQNLRRAIPLQLSEVQPTRVQLSSYLHQMLVNIIHFLGRRHKMFAHLLLDPELQHKPRRQSPPNTKTRFIPLRTTTIEEKSVKGNLENHDDFYTRQMGRDPMDPELSKWALGIAIFHMLMNLIWGLRIKYYGTRDAPGSLVYFFTLMDKKHLAGEKPDYYALSHALLQILDGILLAGWRKECGYSSLEEFAASDPQPEELKAIASRILHNYCTPLPE</sequence>
<keyword evidence="4" id="KW-1185">Reference proteome</keyword>
<dbReference type="Proteomes" id="UP000799118">
    <property type="component" value="Unassembled WGS sequence"/>
</dbReference>
<gene>
    <name evidence="3" type="ORF">BT96DRAFT_803411</name>
</gene>
<dbReference type="GO" id="GO:0003723">
    <property type="term" value="F:RNA binding"/>
    <property type="evidence" value="ECO:0007669"/>
    <property type="project" value="UniProtKB-UniRule"/>
</dbReference>
<feature type="non-terminal residue" evidence="3">
    <location>
        <position position="1"/>
    </location>
</feature>
<dbReference type="Pfam" id="PF20231">
    <property type="entry name" value="DUF6589"/>
    <property type="match status" value="2"/>
</dbReference>
<dbReference type="GO" id="GO:0016891">
    <property type="term" value="F:RNA endonuclease activity producing 5'-phosphomonoesters, hydrolytic mechanism"/>
    <property type="evidence" value="ECO:0007669"/>
    <property type="project" value="InterPro"/>
</dbReference>
<evidence type="ECO:0000313" key="4">
    <source>
        <dbReference type="Proteomes" id="UP000799118"/>
    </source>
</evidence>
<protein>
    <recommendedName>
        <fullName evidence="2">Dicer dsRNA-binding fold domain-containing protein</fullName>
    </recommendedName>
</protein>
<keyword evidence="1" id="KW-0694">RNA-binding</keyword>
<evidence type="ECO:0000313" key="3">
    <source>
        <dbReference type="EMBL" id="KAE9393496.1"/>
    </source>
</evidence>
<proteinExistence type="predicted"/>
<dbReference type="OrthoDB" id="3040861at2759"/>
<dbReference type="AlphaFoldDB" id="A0A6A4H6S1"/>
<dbReference type="InterPro" id="IPR005034">
    <property type="entry name" value="Dicer_dimerisation"/>
</dbReference>